<dbReference type="Proteomes" id="UP000054097">
    <property type="component" value="Unassembled WGS sequence"/>
</dbReference>
<dbReference type="PROSITE" id="PS00632">
    <property type="entry name" value="RIBOSOMAL_S4"/>
    <property type="match status" value="1"/>
</dbReference>
<keyword evidence="2 6" id="KW-0699">rRNA-binding</keyword>
<dbReference type="OrthoDB" id="3356781at2759"/>
<evidence type="ECO:0000256" key="7">
    <source>
        <dbReference type="SAM" id="MobiDB-lite"/>
    </source>
</evidence>
<dbReference type="GO" id="GO:0019843">
    <property type="term" value="F:rRNA binding"/>
    <property type="evidence" value="ECO:0007669"/>
    <property type="project" value="UniProtKB-KW"/>
</dbReference>
<organism evidence="9 10">
    <name type="scientific">Serendipita vermifera MAFF 305830</name>
    <dbReference type="NCBI Taxonomy" id="933852"/>
    <lineage>
        <taxon>Eukaryota</taxon>
        <taxon>Fungi</taxon>
        <taxon>Dikarya</taxon>
        <taxon>Basidiomycota</taxon>
        <taxon>Agaricomycotina</taxon>
        <taxon>Agaricomycetes</taxon>
        <taxon>Sebacinales</taxon>
        <taxon>Serendipitaceae</taxon>
        <taxon>Serendipita</taxon>
    </lineage>
</organism>
<evidence type="ECO:0000256" key="6">
    <source>
        <dbReference type="PROSITE-ProRule" id="PRU00182"/>
    </source>
</evidence>
<dbReference type="InterPro" id="IPR002942">
    <property type="entry name" value="S4_RNA-bd"/>
</dbReference>
<comment type="similarity">
    <text evidence="1">Belongs to the universal ribosomal protein uS4 family.</text>
</comment>
<dbReference type="GO" id="GO:0003735">
    <property type="term" value="F:structural constituent of ribosome"/>
    <property type="evidence" value="ECO:0007669"/>
    <property type="project" value="TreeGrafter"/>
</dbReference>
<keyword evidence="10" id="KW-1185">Reference proteome</keyword>
<gene>
    <name evidence="9" type="ORF">M408DRAFT_267227</name>
</gene>
<evidence type="ECO:0000256" key="3">
    <source>
        <dbReference type="ARBA" id="ARBA00022884"/>
    </source>
</evidence>
<dbReference type="HOGENOM" id="CLU_041823_0_0_1"/>
<keyword evidence="3 6" id="KW-0694">RNA-binding</keyword>
<dbReference type="STRING" id="933852.A0A0C2W9M0"/>
<evidence type="ECO:0000256" key="2">
    <source>
        <dbReference type="ARBA" id="ARBA00022730"/>
    </source>
</evidence>
<dbReference type="PANTHER" id="PTHR11831">
    <property type="entry name" value="30S 40S RIBOSOMAL PROTEIN"/>
    <property type="match status" value="1"/>
</dbReference>
<proteinExistence type="inferred from homology"/>
<dbReference type="SUPFAM" id="SSF55174">
    <property type="entry name" value="Alpha-L RNA-binding motif"/>
    <property type="match status" value="1"/>
</dbReference>
<protein>
    <recommendedName>
        <fullName evidence="8">RNA-binding S4 domain-containing protein</fullName>
    </recommendedName>
</protein>
<feature type="region of interest" description="Disordered" evidence="7">
    <location>
        <begin position="204"/>
        <end position="243"/>
    </location>
</feature>
<dbReference type="PANTHER" id="PTHR11831:SF4">
    <property type="entry name" value="SMALL RIBOSOMAL SUBUNIT PROTEIN US4M"/>
    <property type="match status" value="1"/>
</dbReference>
<reference evidence="10" key="2">
    <citation type="submission" date="2015-01" db="EMBL/GenBank/DDBJ databases">
        <title>Evolutionary Origins and Diversification of the Mycorrhizal Mutualists.</title>
        <authorList>
            <consortium name="DOE Joint Genome Institute"/>
            <consortium name="Mycorrhizal Genomics Consortium"/>
            <person name="Kohler A."/>
            <person name="Kuo A."/>
            <person name="Nagy L.G."/>
            <person name="Floudas D."/>
            <person name="Copeland A."/>
            <person name="Barry K.W."/>
            <person name="Cichocki N."/>
            <person name="Veneault-Fourrey C."/>
            <person name="LaButti K."/>
            <person name="Lindquist E.A."/>
            <person name="Lipzen A."/>
            <person name="Lundell T."/>
            <person name="Morin E."/>
            <person name="Murat C."/>
            <person name="Riley R."/>
            <person name="Ohm R."/>
            <person name="Sun H."/>
            <person name="Tunlid A."/>
            <person name="Henrissat B."/>
            <person name="Grigoriev I.V."/>
            <person name="Hibbett D.S."/>
            <person name="Martin F."/>
        </authorList>
    </citation>
    <scope>NUCLEOTIDE SEQUENCE [LARGE SCALE GENOMIC DNA]</scope>
    <source>
        <strain evidence="10">MAFF 305830</strain>
    </source>
</reference>
<keyword evidence="4" id="KW-0689">Ribosomal protein</keyword>
<feature type="domain" description="RNA-binding S4" evidence="8">
    <location>
        <begin position="139"/>
        <end position="202"/>
    </location>
</feature>
<dbReference type="Gene3D" id="3.10.290.10">
    <property type="entry name" value="RNA-binding S4 domain"/>
    <property type="match status" value="1"/>
</dbReference>
<dbReference type="CDD" id="cd00165">
    <property type="entry name" value="S4"/>
    <property type="match status" value="1"/>
</dbReference>
<name>A0A0C2W9M0_SERVB</name>
<dbReference type="InterPro" id="IPR036986">
    <property type="entry name" value="S4_RNA-bd_sf"/>
</dbReference>
<dbReference type="EMBL" id="KN824343">
    <property type="protein sequence ID" value="KIM23088.1"/>
    <property type="molecule type" value="Genomic_DNA"/>
</dbReference>
<dbReference type="PROSITE" id="PS50889">
    <property type="entry name" value="S4"/>
    <property type="match status" value="1"/>
</dbReference>
<evidence type="ECO:0000256" key="4">
    <source>
        <dbReference type="ARBA" id="ARBA00022980"/>
    </source>
</evidence>
<evidence type="ECO:0000313" key="9">
    <source>
        <dbReference type="EMBL" id="KIM23088.1"/>
    </source>
</evidence>
<evidence type="ECO:0000256" key="1">
    <source>
        <dbReference type="ARBA" id="ARBA00007465"/>
    </source>
</evidence>
<dbReference type="InterPro" id="IPR018079">
    <property type="entry name" value="Ribosomal_uS4_CS"/>
</dbReference>
<dbReference type="GO" id="GO:0005763">
    <property type="term" value="C:mitochondrial small ribosomal subunit"/>
    <property type="evidence" value="ECO:0007669"/>
    <property type="project" value="TreeGrafter"/>
</dbReference>
<dbReference type="Pfam" id="PF01479">
    <property type="entry name" value="S4"/>
    <property type="match status" value="1"/>
</dbReference>
<sequence length="347" mass="39426">MRYENIYNTSRALPRMSWASINLYNLFSRSLGPASGPDETTFKRTFMTLFQQRWKAKRLVRGYHGDDIGEKKFKKWYLPQLIPDVRPKRPIGLATRSMDALRLGNRTKEAKMLEESIIKADRELASAPVGSLMFIEVEKRIDTIVFRSCLATSVYQARHLVLSGRVKLNGEVCNRPGTRLEPGDMISVDPEAISFLMKPKEATTEAAAIPEESQNESDAESVNATPEETEPVPESKYRQRVASRSVPASPTGYELALPDYAAPFIFIPAYLEVSFVTCSAVYVRDPTARKDYSELPSPYDADGELMRLAWEWYARVRPRMRGRLQRQTGPGGTRRPVPYWGEYQKGL</sequence>
<evidence type="ECO:0000313" key="10">
    <source>
        <dbReference type="Proteomes" id="UP000054097"/>
    </source>
</evidence>
<dbReference type="InterPro" id="IPR022801">
    <property type="entry name" value="Ribosomal_uS4"/>
</dbReference>
<accession>A0A0C2W9M0</accession>
<reference evidence="9 10" key="1">
    <citation type="submission" date="2014-04" db="EMBL/GenBank/DDBJ databases">
        <authorList>
            <consortium name="DOE Joint Genome Institute"/>
            <person name="Kuo A."/>
            <person name="Zuccaro A."/>
            <person name="Kohler A."/>
            <person name="Nagy L.G."/>
            <person name="Floudas D."/>
            <person name="Copeland A."/>
            <person name="Barry K.W."/>
            <person name="Cichocki N."/>
            <person name="Veneault-Fourrey C."/>
            <person name="LaButti K."/>
            <person name="Lindquist E.A."/>
            <person name="Lipzen A."/>
            <person name="Lundell T."/>
            <person name="Morin E."/>
            <person name="Murat C."/>
            <person name="Sun H."/>
            <person name="Tunlid A."/>
            <person name="Henrissat B."/>
            <person name="Grigoriev I.V."/>
            <person name="Hibbett D.S."/>
            <person name="Martin F."/>
            <person name="Nordberg H.P."/>
            <person name="Cantor M.N."/>
            <person name="Hua S.X."/>
        </authorList>
    </citation>
    <scope>NUCLEOTIDE SEQUENCE [LARGE SCALE GENOMIC DNA]</scope>
    <source>
        <strain evidence="9 10">MAFF 305830</strain>
    </source>
</reference>
<dbReference type="SMART" id="SM00363">
    <property type="entry name" value="S4"/>
    <property type="match status" value="1"/>
</dbReference>
<dbReference type="GO" id="GO:0042274">
    <property type="term" value="P:ribosomal small subunit biogenesis"/>
    <property type="evidence" value="ECO:0007669"/>
    <property type="project" value="TreeGrafter"/>
</dbReference>
<dbReference type="AlphaFoldDB" id="A0A0C2W9M0"/>
<keyword evidence="5" id="KW-0687">Ribonucleoprotein</keyword>
<evidence type="ECO:0000256" key="5">
    <source>
        <dbReference type="ARBA" id="ARBA00023274"/>
    </source>
</evidence>
<evidence type="ECO:0000259" key="8">
    <source>
        <dbReference type="SMART" id="SM00363"/>
    </source>
</evidence>